<evidence type="ECO:0000256" key="4">
    <source>
        <dbReference type="ARBA" id="ARBA00022605"/>
    </source>
</evidence>
<name>A0A154BMM6_ANASB</name>
<evidence type="ECO:0000256" key="10">
    <source>
        <dbReference type="RuleBase" id="RU361254"/>
    </source>
</evidence>
<comment type="catalytic activity">
    <reaction evidence="8 10">
        <text>prephenate + H(+) = 3-phenylpyruvate + CO2 + H2O</text>
        <dbReference type="Rhea" id="RHEA:21648"/>
        <dbReference type="ChEBI" id="CHEBI:15377"/>
        <dbReference type="ChEBI" id="CHEBI:15378"/>
        <dbReference type="ChEBI" id="CHEBI:16526"/>
        <dbReference type="ChEBI" id="CHEBI:18005"/>
        <dbReference type="ChEBI" id="CHEBI:29934"/>
        <dbReference type="EC" id="4.2.1.51"/>
    </reaction>
</comment>
<comment type="pathway">
    <text evidence="1 10">Amino-acid biosynthesis; L-phenylalanine biosynthesis; phenylpyruvate from prephenate: step 1/1.</text>
</comment>
<dbReference type="CDD" id="cd04905">
    <property type="entry name" value="ACT_CM-PDT"/>
    <property type="match status" value="1"/>
</dbReference>
<dbReference type="UniPathway" id="UPA00121">
    <property type="reaction ID" value="UER00345"/>
</dbReference>
<gene>
    <name evidence="10" type="primary">pheA</name>
    <name evidence="13" type="ORF">AXX12_13045</name>
</gene>
<dbReference type="PROSITE" id="PS00858">
    <property type="entry name" value="PREPHENATE_DEHYDR_2"/>
    <property type="match status" value="1"/>
</dbReference>
<evidence type="ECO:0000256" key="9">
    <source>
        <dbReference type="PIRSR" id="PIRSR001500-2"/>
    </source>
</evidence>
<dbReference type="PIRSF" id="PIRSF001500">
    <property type="entry name" value="Chor_mut_pdt_Ppr"/>
    <property type="match status" value="1"/>
</dbReference>
<dbReference type="PROSITE" id="PS51671">
    <property type="entry name" value="ACT"/>
    <property type="match status" value="1"/>
</dbReference>
<evidence type="ECO:0000256" key="7">
    <source>
        <dbReference type="ARBA" id="ARBA00023239"/>
    </source>
</evidence>
<dbReference type="CDD" id="cd13633">
    <property type="entry name" value="PBP2_Sa-PDT_like"/>
    <property type="match status" value="1"/>
</dbReference>
<evidence type="ECO:0000256" key="6">
    <source>
        <dbReference type="ARBA" id="ARBA00023222"/>
    </source>
</evidence>
<keyword evidence="6 10" id="KW-0584">Phenylalanine biosynthesis</keyword>
<keyword evidence="7 10" id="KW-0456">Lyase</keyword>
<organism evidence="13 14">
    <name type="scientific">Anaerosporomusa subterranea</name>
    <dbReference type="NCBI Taxonomy" id="1794912"/>
    <lineage>
        <taxon>Bacteria</taxon>
        <taxon>Bacillati</taxon>
        <taxon>Bacillota</taxon>
        <taxon>Negativicutes</taxon>
        <taxon>Acetonemataceae</taxon>
        <taxon>Anaerosporomusa</taxon>
    </lineage>
</organism>
<dbReference type="InterPro" id="IPR018528">
    <property type="entry name" value="Preph_deHydtase_CS"/>
</dbReference>
<feature type="site" description="Essential for prephenate dehydratase activity" evidence="9">
    <location>
        <position position="178"/>
    </location>
</feature>
<keyword evidence="4 10" id="KW-0028">Amino-acid biosynthesis</keyword>
<dbReference type="EMBL" id="LSGP01000025">
    <property type="protein sequence ID" value="KYZ75100.1"/>
    <property type="molecule type" value="Genomic_DNA"/>
</dbReference>
<dbReference type="PROSITE" id="PS00857">
    <property type="entry name" value="PREPHENATE_DEHYDR_1"/>
    <property type="match status" value="1"/>
</dbReference>
<dbReference type="Pfam" id="PF00800">
    <property type="entry name" value="PDT"/>
    <property type="match status" value="1"/>
</dbReference>
<dbReference type="PANTHER" id="PTHR21022:SF19">
    <property type="entry name" value="PREPHENATE DEHYDRATASE-RELATED"/>
    <property type="match status" value="1"/>
</dbReference>
<dbReference type="InterPro" id="IPR045865">
    <property type="entry name" value="ACT-like_dom_sf"/>
</dbReference>
<dbReference type="GO" id="GO:0004664">
    <property type="term" value="F:prephenate dehydratase activity"/>
    <property type="evidence" value="ECO:0007669"/>
    <property type="project" value="UniProtKB-UniRule"/>
</dbReference>
<dbReference type="GO" id="GO:0009094">
    <property type="term" value="P:L-phenylalanine biosynthetic process"/>
    <property type="evidence" value="ECO:0007669"/>
    <property type="project" value="UniProtKB-UniPathway"/>
</dbReference>
<dbReference type="InterPro" id="IPR001086">
    <property type="entry name" value="Preph_deHydtase"/>
</dbReference>
<protein>
    <recommendedName>
        <fullName evidence="3 10">Prephenate dehydratase</fullName>
        <shortName evidence="10">PDT</shortName>
        <ecNumber evidence="2 10">4.2.1.51</ecNumber>
    </recommendedName>
</protein>
<dbReference type="OrthoDB" id="9802281at2"/>
<evidence type="ECO:0000256" key="5">
    <source>
        <dbReference type="ARBA" id="ARBA00023141"/>
    </source>
</evidence>
<dbReference type="Proteomes" id="UP000076268">
    <property type="component" value="Unassembled WGS sequence"/>
</dbReference>
<dbReference type="Gene3D" id="3.40.190.10">
    <property type="entry name" value="Periplasmic binding protein-like II"/>
    <property type="match status" value="2"/>
</dbReference>
<dbReference type="EC" id="4.2.1.51" evidence="2 10"/>
<dbReference type="SUPFAM" id="SSF53850">
    <property type="entry name" value="Periplasmic binding protein-like II"/>
    <property type="match status" value="1"/>
</dbReference>
<feature type="domain" description="Prephenate dehydratase" evidence="11">
    <location>
        <begin position="8"/>
        <end position="185"/>
    </location>
</feature>
<keyword evidence="5 10" id="KW-0057">Aromatic amino acid biosynthesis</keyword>
<reference evidence="13 14" key="1">
    <citation type="submission" date="2016-02" db="EMBL/GenBank/DDBJ databases">
        <title>Anaerosporomusa subterraneum gen. nov., sp. nov., a spore-forming obligate anaerobe isolated from saprolite.</title>
        <authorList>
            <person name="Choi J.K."/>
            <person name="Shah M."/>
            <person name="Yee N."/>
        </authorList>
    </citation>
    <scope>NUCLEOTIDE SEQUENCE [LARGE SCALE GENOMIC DNA]</scope>
    <source>
        <strain evidence="13 14">RU4</strain>
    </source>
</reference>
<dbReference type="SUPFAM" id="SSF55021">
    <property type="entry name" value="ACT-like"/>
    <property type="match status" value="1"/>
</dbReference>
<keyword evidence="14" id="KW-1185">Reference proteome</keyword>
<accession>A0A154BMM6</accession>
<evidence type="ECO:0000256" key="2">
    <source>
        <dbReference type="ARBA" id="ARBA00013147"/>
    </source>
</evidence>
<dbReference type="Pfam" id="PF01842">
    <property type="entry name" value="ACT"/>
    <property type="match status" value="1"/>
</dbReference>
<evidence type="ECO:0000313" key="13">
    <source>
        <dbReference type="EMBL" id="KYZ75100.1"/>
    </source>
</evidence>
<dbReference type="AlphaFoldDB" id="A0A154BMM6"/>
<dbReference type="InterPro" id="IPR008242">
    <property type="entry name" value="Chor_mutase/pphenate_deHydtase"/>
</dbReference>
<evidence type="ECO:0000259" key="11">
    <source>
        <dbReference type="PROSITE" id="PS51171"/>
    </source>
</evidence>
<evidence type="ECO:0000256" key="3">
    <source>
        <dbReference type="ARBA" id="ARBA00021872"/>
    </source>
</evidence>
<dbReference type="NCBIfam" id="NF008865">
    <property type="entry name" value="PRK11898.1"/>
    <property type="match status" value="1"/>
</dbReference>
<evidence type="ECO:0000259" key="12">
    <source>
        <dbReference type="PROSITE" id="PS51671"/>
    </source>
</evidence>
<sequence>MQQNTDIRIGYLGPAGTYSEEAALLFSQQIIGASVRPFSDIHAVIRAVAEGQVERGVVPLENSLEGSVNITLDTLAHDVELFIVREIILPIRHSLFAKDSLATVKTIASHSQALAQCRRYLAQHYPNAAIRAVESTAAAAEMVANGLIDAAIASTRAGQLFGLRLLEQEIQDTYCNQTRFVALSRQPETAGATKMSLVCRIRGDKPGTLYDMLSEFAKRGVNLTRIESRPARTGLGEYIFFIDLDGTMSQPPVAEALRMVAANSLWLKNLGMYATNQPTR</sequence>
<evidence type="ECO:0000256" key="8">
    <source>
        <dbReference type="ARBA" id="ARBA00047848"/>
    </source>
</evidence>
<dbReference type="InterPro" id="IPR002912">
    <property type="entry name" value="ACT_dom"/>
</dbReference>
<dbReference type="PROSITE" id="PS51171">
    <property type="entry name" value="PREPHENATE_DEHYDR_3"/>
    <property type="match status" value="1"/>
</dbReference>
<proteinExistence type="predicted"/>
<dbReference type="GO" id="GO:0005737">
    <property type="term" value="C:cytoplasm"/>
    <property type="evidence" value="ECO:0007669"/>
    <property type="project" value="TreeGrafter"/>
</dbReference>
<feature type="domain" description="ACT" evidence="12">
    <location>
        <begin position="197"/>
        <end position="272"/>
    </location>
</feature>
<dbReference type="PANTHER" id="PTHR21022">
    <property type="entry name" value="PREPHENATE DEHYDRATASE P PROTEIN"/>
    <property type="match status" value="1"/>
</dbReference>
<dbReference type="STRING" id="1794912.AXX12_13045"/>
<evidence type="ECO:0000313" key="14">
    <source>
        <dbReference type="Proteomes" id="UP000076268"/>
    </source>
</evidence>
<evidence type="ECO:0000256" key="1">
    <source>
        <dbReference type="ARBA" id="ARBA00004741"/>
    </source>
</evidence>
<dbReference type="Gene3D" id="3.30.70.260">
    <property type="match status" value="1"/>
</dbReference>
<dbReference type="RefSeq" id="WP_066244518.1">
    <property type="nucleotide sequence ID" value="NZ_LSGP01000025.1"/>
</dbReference>
<comment type="caution">
    <text evidence="13">The sequence shown here is derived from an EMBL/GenBank/DDBJ whole genome shotgun (WGS) entry which is preliminary data.</text>
</comment>